<dbReference type="InterPro" id="IPR004258">
    <property type="entry name" value="DBL"/>
</dbReference>
<protein>
    <submittedName>
        <fullName evidence="4">Uncharacterized protein</fullName>
    </submittedName>
</protein>
<gene>
    <name evidence="4" type="ORF">PFMALIP_05694</name>
</gene>
<dbReference type="Proteomes" id="UP000030699">
    <property type="component" value="Unassembled WGS sequence"/>
</dbReference>
<reference evidence="4 5" key="1">
    <citation type="submission" date="2013-02" db="EMBL/GenBank/DDBJ databases">
        <title>The Genome Annotation of Plasmodium falciparum MaliPS096_E11.</title>
        <authorList>
            <consortium name="The Broad Institute Genome Sequencing Platform"/>
            <consortium name="The Broad Institute Genome Sequencing Center for Infectious Disease"/>
            <person name="Neafsey D."/>
            <person name="Hoffman S."/>
            <person name="Volkman S."/>
            <person name="Rosenthal P."/>
            <person name="Walker B."/>
            <person name="Young S.K."/>
            <person name="Zeng Q."/>
            <person name="Gargeya S."/>
            <person name="Fitzgerald M."/>
            <person name="Haas B."/>
            <person name="Abouelleil A."/>
            <person name="Allen A.W."/>
            <person name="Alvarado L."/>
            <person name="Arachchi H.M."/>
            <person name="Berlin A.M."/>
            <person name="Chapman S.B."/>
            <person name="Gainer-Dewar J."/>
            <person name="Goldberg J."/>
            <person name="Griggs A."/>
            <person name="Gujja S."/>
            <person name="Hansen M."/>
            <person name="Howarth C."/>
            <person name="Imamovic A."/>
            <person name="Ireland A."/>
            <person name="Larimer J."/>
            <person name="McCowan C."/>
            <person name="Murphy C."/>
            <person name="Pearson M."/>
            <person name="Poon T.W."/>
            <person name="Priest M."/>
            <person name="Roberts A."/>
            <person name="Saif S."/>
            <person name="Shea T."/>
            <person name="Sisk P."/>
            <person name="Sykes S."/>
            <person name="Wortman J."/>
            <person name="Nusbaum C."/>
            <person name="Birren B."/>
        </authorList>
    </citation>
    <scope>NUCLEOTIDE SEQUENCE [LARGE SCALE GENOMIC DNA]</scope>
    <source>
        <strain evidence="4 5">MaliPS096_E11</strain>
    </source>
</reference>
<dbReference type="Pfam" id="PF05424">
    <property type="entry name" value="Duffy_binding"/>
    <property type="match status" value="1"/>
</dbReference>
<dbReference type="InterPro" id="IPR042202">
    <property type="entry name" value="Duffy-ag-bd_sf"/>
</dbReference>
<feature type="domain" description="Duffy-binding-like" evidence="2">
    <location>
        <begin position="87"/>
        <end position="240"/>
    </location>
</feature>
<accession>A0A024WI69</accession>
<sequence length="540" mass="61484">NEIKSKIDTFCGGSNEEKKKLKEQWKCYEAQYVKEDKEEDEEDEDEVKEEDYLKNAGGLCILQNKKHESETNSQNEPEQFQKTYNDFFYFWIRRFLNDSMYWRGKHEKCLKNDKKTCGNEQCKGNCECFLKWITQKKTEWDAIKKHFKTQDDIDKVRGFIEFSKDRVLEDVLELKELFNNIKDGYGDVKELEGIKNMLEKENEINQAESADGNDSQKKTTIDKLLKHEEDEANKCKNCTPPQKPTKPAGDGGDVRSADSPPAAKKEESEEEEEEEEEEEDEDEVQEEEDEPGEDINEDSTGDTDVKGSEPPKEASPTPAPTVEKVCKIVGDALNNMENLKEACKQKYDGKYYGWKCVTPSGDGKTTTTGGESEAKRKRRSADSTTRDGEKATPPSNSGATCIPPRRRRLYIHKVDDNVKDDAYKKLNTKNKGETQGVSSLLTLPDADLGDASQEEEPPDKQLQRGHIPTDFLRLMFYTLGDYRDILFSGSKDEKSGDTDIFSGDKEIAQREEKIKGAIQKFFENGDSQTPSVKQPSGENP</sequence>
<dbReference type="AlphaFoldDB" id="A0A024WI69"/>
<evidence type="ECO:0000313" key="4">
    <source>
        <dbReference type="EMBL" id="ETW46241.1"/>
    </source>
</evidence>
<dbReference type="Gene3D" id="1.20.58.830">
    <property type="match status" value="1"/>
</dbReference>
<dbReference type="Gene3D" id="1.20.1310.20">
    <property type="entry name" value="Duffy-antigen binding domain"/>
    <property type="match status" value="1"/>
</dbReference>
<name>A0A024WI69_PLAFA</name>
<feature type="domain" description="Duffy-antigen binding" evidence="3">
    <location>
        <begin position="400"/>
        <end position="531"/>
    </location>
</feature>
<feature type="compositionally biased region" description="Basic and acidic residues" evidence="1">
    <location>
        <begin position="380"/>
        <end position="390"/>
    </location>
</feature>
<feature type="compositionally biased region" description="Basic and acidic residues" evidence="1">
    <location>
        <begin position="303"/>
        <end position="312"/>
    </location>
</feature>
<dbReference type="SUPFAM" id="SSF140924">
    <property type="entry name" value="Duffy binding domain-like"/>
    <property type="match status" value="2"/>
</dbReference>
<feature type="region of interest" description="Disordered" evidence="1">
    <location>
        <begin position="232"/>
        <end position="323"/>
    </location>
</feature>
<feature type="non-terminal residue" evidence="4">
    <location>
        <position position="540"/>
    </location>
</feature>
<dbReference type="InterPro" id="IPR008602">
    <property type="entry name" value="Duffy-antigen-binding"/>
</dbReference>
<dbReference type="GO" id="GO:0046789">
    <property type="term" value="F:host cell surface receptor binding"/>
    <property type="evidence" value="ECO:0007669"/>
    <property type="project" value="InterPro"/>
</dbReference>
<evidence type="ECO:0000313" key="5">
    <source>
        <dbReference type="Proteomes" id="UP000030699"/>
    </source>
</evidence>
<dbReference type="Pfam" id="PF03011">
    <property type="entry name" value="PFEMP"/>
    <property type="match status" value="1"/>
</dbReference>
<dbReference type="GO" id="GO:0016020">
    <property type="term" value="C:membrane"/>
    <property type="evidence" value="ECO:0007669"/>
    <property type="project" value="InterPro"/>
</dbReference>
<dbReference type="EMBL" id="KI925656">
    <property type="protein sequence ID" value="ETW46241.1"/>
    <property type="molecule type" value="Genomic_DNA"/>
</dbReference>
<proteinExistence type="predicted"/>
<evidence type="ECO:0000259" key="2">
    <source>
        <dbReference type="Pfam" id="PF03011"/>
    </source>
</evidence>
<evidence type="ECO:0000259" key="3">
    <source>
        <dbReference type="Pfam" id="PF05424"/>
    </source>
</evidence>
<evidence type="ECO:0000256" key="1">
    <source>
        <dbReference type="SAM" id="MobiDB-lite"/>
    </source>
</evidence>
<reference evidence="4 5" key="2">
    <citation type="submission" date="2013-02" db="EMBL/GenBank/DDBJ databases">
        <title>The Genome Sequence of Plasmodium falciparum MaliPS096_E11.</title>
        <authorList>
            <consortium name="The Broad Institute Genome Sequencing Platform"/>
            <consortium name="The Broad Institute Genome Sequencing Center for Infectious Disease"/>
            <person name="Neafsey D."/>
            <person name="Cheeseman I."/>
            <person name="Volkman S."/>
            <person name="Adams J."/>
            <person name="Walker B."/>
            <person name="Young S.K."/>
            <person name="Zeng Q."/>
            <person name="Gargeya S."/>
            <person name="Fitzgerald M."/>
            <person name="Haas B."/>
            <person name="Abouelleil A."/>
            <person name="Alvarado L."/>
            <person name="Arachchi H.M."/>
            <person name="Berlin A.M."/>
            <person name="Chapman S.B."/>
            <person name="Dewar J."/>
            <person name="Goldberg J."/>
            <person name="Griggs A."/>
            <person name="Gujja S."/>
            <person name="Hansen M."/>
            <person name="Howarth C."/>
            <person name="Imamovic A."/>
            <person name="Larimer J."/>
            <person name="McCowan C."/>
            <person name="Murphy C."/>
            <person name="Neiman D."/>
            <person name="Pearson M."/>
            <person name="Priest M."/>
            <person name="Roberts A."/>
            <person name="Saif S."/>
            <person name="Shea T."/>
            <person name="Sisk P."/>
            <person name="Sykes S."/>
            <person name="Wortman J."/>
            <person name="Nusbaum C."/>
            <person name="Birren B."/>
        </authorList>
    </citation>
    <scope>NUCLEOTIDE SEQUENCE [LARGE SCALE GENOMIC DNA]</scope>
    <source>
        <strain evidence="4 5">MaliPS096_E11</strain>
    </source>
</reference>
<organism evidence="4 5">
    <name type="scientific">Plasmodium falciparum MaliPS096_E11</name>
    <dbReference type="NCBI Taxonomy" id="1036727"/>
    <lineage>
        <taxon>Eukaryota</taxon>
        <taxon>Sar</taxon>
        <taxon>Alveolata</taxon>
        <taxon>Apicomplexa</taxon>
        <taxon>Aconoidasida</taxon>
        <taxon>Haemosporida</taxon>
        <taxon>Plasmodiidae</taxon>
        <taxon>Plasmodium</taxon>
        <taxon>Plasmodium (Laverania)</taxon>
    </lineage>
</organism>
<feature type="non-terminal residue" evidence="4">
    <location>
        <position position="1"/>
    </location>
</feature>
<feature type="region of interest" description="Disordered" evidence="1">
    <location>
        <begin position="421"/>
        <end position="466"/>
    </location>
</feature>
<feature type="region of interest" description="Disordered" evidence="1">
    <location>
        <begin position="354"/>
        <end position="409"/>
    </location>
</feature>
<feature type="compositionally biased region" description="Acidic residues" evidence="1">
    <location>
        <begin position="268"/>
        <end position="301"/>
    </location>
</feature>